<dbReference type="AlphaFoldDB" id="A0A318NKJ9"/>
<dbReference type="Gene3D" id="3.90.1150.10">
    <property type="entry name" value="Aspartate Aminotransferase, domain 1"/>
    <property type="match status" value="1"/>
</dbReference>
<evidence type="ECO:0000256" key="1">
    <source>
        <dbReference type="ARBA" id="ARBA00001933"/>
    </source>
</evidence>
<dbReference type="UniPathway" id="UPA00031">
    <property type="reaction ID" value="UER00012"/>
</dbReference>
<evidence type="ECO:0000256" key="7">
    <source>
        <dbReference type="SAM" id="MobiDB-lite"/>
    </source>
</evidence>
<dbReference type="OrthoDB" id="9809616at2"/>
<keyword evidence="6" id="KW-0028">Amino-acid biosynthesis</keyword>
<sequence>MPVRFRADLAALPSYAPGTMPPVEINLASNEVPAELPESVLKAINDAATSSGRYPDPSSSALVARLADRLDVDPHNVAVGCGSVTLCHDMVQATCTAGEAVLFPWVSFEAYPVIARIVGATPQAVPLAEDWSLDLPGMLAAVGPMTRIVFLCTPNNPTGAQPETAALREFLAAVPPSVLVILDEAYREFVVGNAPDGVALAREQWSQGRDNVAVLRTFSKAHGLAGLRLGYLIGPETVTATLGKVQVPFGVSSVAQAAALASLDAEDEVAERCRTIVRERERVRRLLGDAGHQVPPSQGNFLWLPFGDDSAQFAAHCRDSGIAVRAFGAAGVRVTIGTTAENDAFVAAARSYEQRPAGSAGRTSRKDQCDGLS</sequence>
<comment type="similarity">
    <text evidence="6">Belongs to the class-II pyridoxal-phosphate-dependent aminotransferase family. Histidinol-phosphate aminotransferase subfamily.</text>
</comment>
<feature type="compositionally biased region" description="Basic and acidic residues" evidence="7">
    <location>
        <begin position="364"/>
        <end position="373"/>
    </location>
</feature>
<dbReference type="InterPro" id="IPR050106">
    <property type="entry name" value="HistidinolP_aminotransfase"/>
</dbReference>
<evidence type="ECO:0000256" key="6">
    <source>
        <dbReference type="HAMAP-Rule" id="MF_01023"/>
    </source>
</evidence>
<dbReference type="RefSeq" id="WP_110565427.1">
    <property type="nucleotide sequence ID" value="NZ_PYBV01000027.1"/>
</dbReference>
<keyword evidence="10" id="KW-1185">Reference proteome</keyword>
<evidence type="ECO:0000256" key="3">
    <source>
        <dbReference type="ARBA" id="ARBA00022576"/>
    </source>
</evidence>
<dbReference type="EC" id="2.6.1.9" evidence="6"/>
<dbReference type="SUPFAM" id="SSF53383">
    <property type="entry name" value="PLP-dependent transferases"/>
    <property type="match status" value="1"/>
</dbReference>
<evidence type="ECO:0000256" key="4">
    <source>
        <dbReference type="ARBA" id="ARBA00022679"/>
    </source>
</evidence>
<dbReference type="PANTHER" id="PTHR43643">
    <property type="entry name" value="HISTIDINOL-PHOSPHATE AMINOTRANSFERASE 2"/>
    <property type="match status" value="1"/>
</dbReference>
<keyword evidence="6" id="KW-0368">Histidine biosynthesis</keyword>
<dbReference type="Gene3D" id="3.40.640.10">
    <property type="entry name" value="Type I PLP-dependent aspartate aminotransferase-like (Major domain)"/>
    <property type="match status" value="1"/>
</dbReference>
<reference evidence="9 10" key="1">
    <citation type="submission" date="2018-03" db="EMBL/GenBank/DDBJ databases">
        <title>Bioinformatic expansion and discovery of thiopeptide antibiotics.</title>
        <authorList>
            <person name="Schwalen C.J."/>
            <person name="Hudson G.A."/>
            <person name="Mitchell D.A."/>
        </authorList>
    </citation>
    <scope>NUCLEOTIDE SEQUENCE [LARGE SCALE GENOMIC DNA]</scope>
    <source>
        <strain evidence="9 10">NRRL 8041</strain>
    </source>
</reference>
<dbReference type="InterPro" id="IPR015421">
    <property type="entry name" value="PyrdxlP-dep_Trfase_major"/>
</dbReference>
<feature type="region of interest" description="Disordered" evidence="7">
    <location>
        <begin position="354"/>
        <end position="373"/>
    </location>
</feature>
<dbReference type="NCBIfam" id="NF002878">
    <property type="entry name" value="PRK03321.1"/>
    <property type="match status" value="1"/>
</dbReference>
<dbReference type="InterPro" id="IPR015422">
    <property type="entry name" value="PyrdxlP-dep_Trfase_small"/>
</dbReference>
<evidence type="ECO:0000256" key="5">
    <source>
        <dbReference type="ARBA" id="ARBA00022898"/>
    </source>
</evidence>
<comment type="pathway">
    <text evidence="6">Amino-acid biosynthesis; L-histidine biosynthesis; L-histidine from 5-phospho-alpha-D-ribose 1-diphosphate: step 7/9.</text>
</comment>
<dbReference type="Proteomes" id="UP000248333">
    <property type="component" value="Unassembled WGS sequence"/>
</dbReference>
<organism evidence="9 10">
    <name type="scientific">Micromonospora arborensis</name>
    <dbReference type="NCBI Taxonomy" id="2116518"/>
    <lineage>
        <taxon>Bacteria</taxon>
        <taxon>Bacillati</taxon>
        <taxon>Actinomycetota</taxon>
        <taxon>Actinomycetes</taxon>
        <taxon>Micromonosporales</taxon>
        <taxon>Micromonosporaceae</taxon>
        <taxon>Micromonospora</taxon>
    </lineage>
</organism>
<evidence type="ECO:0000313" key="9">
    <source>
        <dbReference type="EMBL" id="PYC67522.1"/>
    </source>
</evidence>
<accession>A0A318NKJ9</accession>
<keyword evidence="4 6" id="KW-0808">Transferase</keyword>
<feature type="domain" description="Aminotransferase class I/classII large" evidence="8">
    <location>
        <begin position="25"/>
        <end position="347"/>
    </location>
</feature>
<dbReference type="InterPro" id="IPR015424">
    <property type="entry name" value="PyrdxlP-dep_Trfase"/>
</dbReference>
<keyword evidence="3 6" id="KW-0032">Aminotransferase</keyword>
<dbReference type="PANTHER" id="PTHR43643:SF3">
    <property type="entry name" value="HISTIDINOL-PHOSPHATE AMINOTRANSFERASE"/>
    <property type="match status" value="1"/>
</dbReference>
<comment type="catalytic activity">
    <reaction evidence="6">
        <text>L-histidinol phosphate + 2-oxoglutarate = 3-(imidazol-4-yl)-2-oxopropyl phosphate + L-glutamate</text>
        <dbReference type="Rhea" id="RHEA:23744"/>
        <dbReference type="ChEBI" id="CHEBI:16810"/>
        <dbReference type="ChEBI" id="CHEBI:29985"/>
        <dbReference type="ChEBI" id="CHEBI:57766"/>
        <dbReference type="ChEBI" id="CHEBI:57980"/>
        <dbReference type="EC" id="2.6.1.9"/>
    </reaction>
</comment>
<dbReference type="InterPro" id="IPR005861">
    <property type="entry name" value="HisP_aminotrans"/>
</dbReference>
<evidence type="ECO:0000259" key="8">
    <source>
        <dbReference type="Pfam" id="PF00155"/>
    </source>
</evidence>
<dbReference type="InterPro" id="IPR004839">
    <property type="entry name" value="Aminotransferase_I/II_large"/>
</dbReference>
<comment type="caution">
    <text evidence="9">The sequence shown here is derived from an EMBL/GenBank/DDBJ whole genome shotgun (WGS) entry which is preliminary data.</text>
</comment>
<protein>
    <recommendedName>
        <fullName evidence="6">Histidinol-phosphate aminotransferase</fullName>
        <ecNumber evidence="6">2.6.1.9</ecNumber>
    </recommendedName>
    <alternativeName>
        <fullName evidence="6">Imidazole acetol-phosphate transaminase</fullName>
    </alternativeName>
</protein>
<dbReference type="InterPro" id="IPR024892">
    <property type="entry name" value="ArAT"/>
</dbReference>
<dbReference type="GO" id="GO:0030170">
    <property type="term" value="F:pyridoxal phosphate binding"/>
    <property type="evidence" value="ECO:0007669"/>
    <property type="project" value="InterPro"/>
</dbReference>
<gene>
    <name evidence="6" type="primary">hisC</name>
    <name evidence="9" type="ORF">C7C45_21175</name>
</gene>
<dbReference type="Pfam" id="PF00155">
    <property type="entry name" value="Aminotran_1_2"/>
    <property type="match status" value="1"/>
</dbReference>
<comment type="cofactor">
    <cofactor evidence="1 6">
        <name>pyridoxal 5'-phosphate</name>
        <dbReference type="ChEBI" id="CHEBI:597326"/>
    </cofactor>
</comment>
<proteinExistence type="inferred from homology"/>
<dbReference type="CDD" id="cd00609">
    <property type="entry name" value="AAT_like"/>
    <property type="match status" value="1"/>
</dbReference>
<dbReference type="EMBL" id="PYBV01000027">
    <property type="protein sequence ID" value="PYC67522.1"/>
    <property type="molecule type" value="Genomic_DNA"/>
</dbReference>
<keyword evidence="5 6" id="KW-0663">Pyridoxal phosphate</keyword>
<dbReference type="HAMAP" id="MF_01023">
    <property type="entry name" value="HisC_aminotrans_2"/>
    <property type="match status" value="1"/>
</dbReference>
<evidence type="ECO:0000256" key="2">
    <source>
        <dbReference type="ARBA" id="ARBA00011738"/>
    </source>
</evidence>
<comment type="subunit">
    <text evidence="2 6">Homodimer.</text>
</comment>
<dbReference type="GO" id="GO:0004400">
    <property type="term" value="F:histidinol-phosphate transaminase activity"/>
    <property type="evidence" value="ECO:0007669"/>
    <property type="project" value="UniProtKB-UniRule"/>
</dbReference>
<feature type="modified residue" description="N6-(pyridoxal phosphate)lysine" evidence="6">
    <location>
        <position position="220"/>
    </location>
</feature>
<dbReference type="GO" id="GO:0000105">
    <property type="term" value="P:L-histidine biosynthetic process"/>
    <property type="evidence" value="ECO:0007669"/>
    <property type="project" value="UniProtKB-UniRule"/>
</dbReference>
<evidence type="ECO:0000313" key="10">
    <source>
        <dbReference type="Proteomes" id="UP000248333"/>
    </source>
</evidence>
<name>A0A318NKJ9_9ACTN</name>